<name>A0A0K9PLI0_ZOSMR</name>
<dbReference type="AlphaFoldDB" id="A0A0K9PLI0"/>
<evidence type="ECO:0000313" key="3">
    <source>
        <dbReference type="Proteomes" id="UP000036987"/>
    </source>
</evidence>
<organism evidence="2 3">
    <name type="scientific">Zostera marina</name>
    <name type="common">Eelgrass</name>
    <dbReference type="NCBI Taxonomy" id="29655"/>
    <lineage>
        <taxon>Eukaryota</taxon>
        <taxon>Viridiplantae</taxon>
        <taxon>Streptophyta</taxon>
        <taxon>Embryophyta</taxon>
        <taxon>Tracheophyta</taxon>
        <taxon>Spermatophyta</taxon>
        <taxon>Magnoliopsida</taxon>
        <taxon>Liliopsida</taxon>
        <taxon>Zosteraceae</taxon>
        <taxon>Zostera</taxon>
    </lineage>
</organism>
<accession>A0A0K9PLI0</accession>
<dbReference type="Proteomes" id="UP000036987">
    <property type="component" value="Unassembled WGS sequence"/>
</dbReference>
<evidence type="ECO:0000256" key="1">
    <source>
        <dbReference type="SAM" id="Phobius"/>
    </source>
</evidence>
<protein>
    <submittedName>
        <fullName evidence="2">Uncharacterized protein</fullName>
    </submittedName>
</protein>
<evidence type="ECO:0000313" key="2">
    <source>
        <dbReference type="EMBL" id="KMZ69918.1"/>
    </source>
</evidence>
<sequence length="121" mass="13523">MVKNGSSDIENPSKKSVTCNLSRRCIAEDKITDDAPEKILVKVVSADFDLKNLPFSASTQSNTFTTVSTTEKTVVDRSKILISLFKINHPKKVFLIFSIISSMGIMIIIYLTLNLNQIERL</sequence>
<dbReference type="EMBL" id="LFYR01000736">
    <property type="protein sequence ID" value="KMZ69918.1"/>
    <property type="molecule type" value="Genomic_DNA"/>
</dbReference>
<keyword evidence="3" id="KW-1185">Reference proteome</keyword>
<comment type="caution">
    <text evidence="2">The sequence shown here is derived from an EMBL/GenBank/DDBJ whole genome shotgun (WGS) entry which is preliminary data.</text>
</comment>
<feature type="transmembrane region" description="Helical" evidence="1">
    <location>
        <begin position="93"/>
        <end position="113"/>
    </location>
</feature>
<keyword evidence="1" id="KW-0472">Membrane</keyword>
<proteinExistence type="predicted"/>
<keyword evidence="1" id="KW-0812">Transmembrane</keyword>
<keyword evidence="1" id="KW-1133">Transmembrane helix</keyword>
<gene>
    <name evidence="2" type="ORF">ZOSMA_202G00040</name>
</gene>
<reference evidence="3" key="1">
    <citation type="journal article" date="2016" name="Nature">
        <title>The genome of the seagrass Zostera marina reveals angiosperm adaptation to the sea.</title>
        <authorList>
            <person name="Olsen J.L."/>
            <person name="Rouze P."/>
            <person name="Verhelst B."/>
            <person name="Lin Y.-C."/>
            <person name="Bayer T."/>
            <person name="Collen J."/>
            <person name="Dattolo E."/>
            <person name="De Paoli E."/>
            <person name="Dittami S."/>
            <person name="Maumus F."/>
            <person name="Michel G."/>
            <person name="Kersting A."/>
            <person name="Lauritano C."/>
            <person name="Lohaus R."/>
            <person name="Toepel M."/>
            <person name="Tonon T."/>
            <person name="Vanneste K."/>
            <person name="Amirebrahimi M."/>
            <person name="Brakel J."/>
            <person name="Bostroem C."/>
            <person name="Chovatia M."/>
            <person name="Grimwood J."/>
            <person name="Jenkins J.W."/>
            <person name="Jueterbock A."/>
            <person name="Mraz A."/>
            <person name="Stam W.T."/>
            <person name="Tice H."/>
            <person name="Bornberg-Bauer E."/>
            <person name="Green P.J."/>
            <person name="Pearson G.A."/>
            <person name="Procaccini G."/>
            <person name="Duarte C.M."/>
            <person name="Schmutz J."/>
            <person name="Reusch T.B.H."/>
            <person name="Van de Peer Y."/>
        </authorList>
    </citation>
    <scope>NUCLEOTIDE SEQUENCE [LARGE SCALE GENOMIC DNA]</scope>
    <source>
        <strain evidence="3">cv. Finnish</strain>
    </source>
</reference>